<keyword evidence="1" id="KW-1133">Transmembrane helix</keyword>
<comment type="caution">
    <text evidence="2">The sequence shown here is derived from an EMBL/GenBank/DDBJ whole genome shotgun (WGS) entry which is preliminary data.</text>
</comment>
<keyword evidence="1" id="KW-0472">Membrane</keyword>
<gene>
    <name evidence="2" type="ORF">GCM10011378_40180</name>
</gene>
<evidence type="ECO:0000313" key="2">
    <source>
        <dbReference type="EMBL" id="GGG60165.1"/>
    </source>
</evidence>
<protein>
    <submittedName>
        <fullName evidence="2">Uncharacterized protein</fullName>
    </submittedName>
</protein>
<organism evidence="2 3">
    <name type="scientific">Hymenobacter glacieicola</name>
    <dbReference type="NCBI Taxonomy" id="1562124"/>
    <lineage>
        <taxon>Bacteria</taxon>
        <taxon>Pseudomonadati</taxon>
        <taxon>Bacteroidota</taxon>
        <taxon>Cytophagia</taxon>
        <taxon>Cytophagales</taxon>
        <taxon>Hymenobacteraceae</taxon>
        <taxon>Hymenobacter</taxon>
    </lineage>
</organism>
<keyword evidence="1" id="KW-0812">Transmembrane</keyword>
<evidence type="ECO:0000313" key="3">
    <source>
        <dbReference type="Proteomes" id="UP000601361"/>
    </source>
</evidence>
<proteinExistence type="predicted"/>
<keyword evidence="3" id="KW-1185">Reference proteome</keyword>
<feature type="transmembrane region" description="Helical" evidence="1">
    <location>
        <begin position="35"/>
        <end position="55"/>
    </location>
</feature>
<reference evidence="3" key="1">
    <citation type="journal article" date="2019" name="Int. J. Syst. Evol. Microbiol.">
        <title>The Global Catalogue of Microorganisms (GCM) 10K type strain sequencing project: providing services to taxonomists for standard genome sequencing and annotation.</title>
        <authorList>
            <consortium name="The Broad Institute Genomics Platform"/>
            <consortium name="The Broad Institute Genome Sequencing Center for Infectious Disease"/>
            <person name="Wu L."/>
            <person name="Ma J."/>
        </authorList>
    </citation>
    <scope>NUCLEOTIDE SEQUENCE [LARGE SCALE GENOMIC DNA]</scope>
    <source>
        <strain evidence="3">CGMCC 1.12990</strain>
    </source>
</reference>
<sequence length="103" mass="11366">MSRLKTFCWPKGWQLAFVARGLIRLHVGYEYPATLLQHALGLLMGVGLILVVAVFSRRPYPSLVAEIGRALRSFAKGKWATAAPAEVLHIPGLPRIGYVNNLL</sequence>
<dbReference type="Proteomes" id="UP000601361">
    <property type="component" value="Unassembled WGS sequence"/>
</dbReference>
<accession>A0ABQ1X6Q7</accession>
<dbReference type="EMBL" id="BMGS01000015">
    <property type="protein sequence ID" value="GGG60165.1"/>
    <property type="molecule type" value="Genomic_DNA"/>
</dbReference>
<name>A0ABQ1X6Q7_9BACT</name>
<evidence type="ECO:0000256" key="1">
    <source>
        <dbReference type="SAM" id="Phobius"/>
    </source>
</evidence>